<reference evidence="7 8" key="1">
    <citation type="submission" date="2016-10" db="EMBL/GenBank/DDBJ databases">
        <authorList>
            <person name="de Groot N.N."/>
        </authorList>
    </citation>
    <scope>NUCLEOTIDE SEQUENCE [LARGE SCALE GENOMIC DNA]</scope>
    <source>
        <strain evidence="7 8">ATCC 29281</strain>
    </source>
</reference>
<dbReference type="eggNOG" id="ENOG502ZAYA">
    <property type="taxonomic scope" value="Bacteria"/>
</dbReference>
<protein>
    <submittedName>
        <fullName evidence="7">O-Antigen ligase</fullName>
    </submittedName>
</protein>
<comment type="subcellular location">
    <subcellularLocation>
        <location evidence="1">Membrane</location>
        <topology evidence="1">Multi-pass membrane protein</topology>
    </subcellularLocation>
</comment>
<keyword evidence="3 5" id="KW-1133">Transmembrane helix</keyword>
<name>A0A1H4CTF2_9GAMM</name>
<dbReference type="RefSeq" id="WP_074728626.1">
    <property type="nucleotide sequence ID" value="NZ_FNQS01000006.1"/>
</dbReference>
<evidence type="ECO:0000313" key="7">
    <source>
        <dbReference type="EMBL" id="SEA63594.1"/>
    </source>
</evidence>
<feature type="domain" description="O-antigen ligase-related" evidence="6">
    <location>
        <begin position="210"/>
        <end position="386"/>
    </location>
</feature>
<feature type="transmembrane region" description="Helical" evidence="5">
    <location>
        <begin position="224"/>
        <end position="241"/>
    </location>
</feature>
<accession>A0A1H4CTF2</accession>
<feature type="transmembrane region" description="Helical" evidence="5">
    <location>
        <begin position="375"/>
        <end position="395"/>
    </location>
</feature>
<keyword evidence="4 5" id="KW-0472">Membrane</keyword>
<feature type="transmembrane region" description="Helical" evidence="5">
    <location>
        <begin position="253"/>
        <end position="272"/>
    </location>
</feature>
<dbReference type="Proteomes" id="UP000187280">
    <property type="component" value="Unassembled WGS sequence"/>
</dbReference>
<proteinExistence type="predicted"/>
<gene>
    <name evidence="7" type="ORF">SAMN02982996_02111</name>
</gene>
<feature type="transmembrane region" description="Helical" evidence="5">
    <location>
        <begin position="407"/>
        <end position="424"/>
    </location>
</feature>
<evidence type="ECO:0000259" key="6">
    <source>
        <dbReference type="Pfam" id="PF04932"/>
    </source>
</evidence>
<evidence type="ECO:0000256" key="2">
    <source>
        <dbReference type="ARBA" id="ARBA00022692"/>
    </source>
</evidence>
<feature type="transmembrane region" description="Helical" evidence="5">
    <location>
        <begin position="199"/>
        <end position="218"/>
    </location>
</feature>
<keyword evidence="7" id="KW-0436">Ligase</keyword>
<keyword evidence="8" id="KW-1185">Reference proteome</keyword>
<feature type="transmembrane region" description="Helical" evidence="5">
    <location>
        <begin position="173"/>
        <end position="192"/>
    </location>
</feature>
<dbReference type="InterPro" id="IPR007016">
    <property type="entry name" value="O-antigen_ligase-rel_domated"/>
</dbReference>
<organism evidence="7 8">
    <name type="scientific">Lonsdalea quercina</name>
    <dbReference type="NCBI Taxonomy" id="71657"/>
    <lineage>
        <taxon>Bacteria</taxon>
        <taxon>Pseudomonadati</taxon>
        <taxon>Pseudomonadota</taxon>
        <taxon>Gammaproteobacteria</taxon>
        <taxon>Enterobacterales</taxon>
        <taxon>Pectobacteriaceae</taxon>
        <taxon>Lonsdalea</taxon>
    </lineage>
</organism>
<evidence type="ECO:0000313" key="8">
    <source>
        <dbReference type="Proteomes" id="UP000187280"/>
    </source>
</evidence>
<dbReference type="GO" id="GO:0016020">
    <property type="term" value="C:membrane"/>
    <property type="evidence" value="ECO:0007669"/>
    <property type="project" value="UniProtKB-SubCell"/>
</dbReference>
<evidence type="ECO:0000256" key="1">
    <source>
        <dbReference type="ARBA" id="ARBA00004141"/>
    </source>
</evidence>
<keyword evidence="2 5" id="KW-0812">Transmembrane</keyword>
<feature type="transmembrane region" description="Helical" evidence="5">
    <location>
        <begin position="106"/>
        <end position="123"/>
    </location>
</feature>
<sequence length="460" mass="52649">MSISIHKPIALFLLVITLLLCSFWAIPSKLLPFHRNLLIYSAFVFSLLLFFKDRRFLQNLNAAKLKNVLMILGIMTVVTLSCSLLFSHHLHETLRAWHSQWMRPLMLFVYGLVFYSIIAFNFPNLSYKKLITAIILSFWAPIFLHILTIAYIYFKSGAIMWGETYIFPSRLELSFQINLISIIIFSDLLLRLLENRRLLTLNTWIVVTLVIFNVIATGLANTRWGTVGMIFGISSISLIFIIRKINAINLGKLSLYSLLIVCTVMSVGLFSYEKDPRWKSIVEDVEIGWNAPSNSFCFIFNSPERVIPLHADGTPVSHSNACRIAYVHQATKFIVEHPLGIGTSKTAFLQRLHEKYRNPLIDISHSHSGLLEYGLQYGVLGMLLWIIYNLMIFKISIRAFFKENKTVGVVLLLLSSGFFFRSMVDRILLDHYMEEYMFLSGLLLGILAYKPVPSTKIANG</sequence>
<dbReference type="Pfam" id="PF04932">
    <property type="entry name" value="Wzy_C"/>
    <property type="match status" value="1"/>
</dbReference>
<dbReference type="EMBL" id="FNQS01000006">
    <property type="protein sequence ID" value="SEA63594.1"/>
    <property type="molecule type" value="Genomic_DNA"/>
</dbReference>
<dbReference type="GO" id="GO:0016874">
    <property type="term" value="F:ligase activity"/>
    <property type="evidence" value="ECO:0007669"/>
    <property type="project" value="UniProtKB-KW"/>
</dbReference>
<feature type="transmembrane region" description="Helical" evidence="5">
    <location>
        <begin position="35"/>
        <end position="51"/>
    </location>
</feature>
<evidence type="ECO:0000256" key="3">
    <source>
        <dbReference type="ARBA" id="ARBA00022989"/>
    </source>
</evidence>
<evidence type="ECO:0000256" key="4">
    <source>
        <dbReference type="ARBA" id="ARBA00023136"/>
    </source>
</evidence>
<dbReference type="STRING" id="71657.SAMN02982996_02111"/>
<dbReference type="GeneID" id="97764983"/>
<feature type="transmembrane region" description="Helical" evidence="5">
    <location>
        <begin position="130"/>
        <end position="153"/>
    </location>
</feature>
<evidence type="ECO:0000256" key="5">
    <source>
        <dbReference type="SAM" id="Phobius"/>
    </source>
</evidence>
<feature type="transmembrane region" description="Helical" evidence="5">
    <location>
        <begin position="67"/>
        <end position="86"/>
    </location>
</feature>
<dbReference type="AlphaFoldDB" id="A0A1H4CTF2"/>